<name>A0A6J5XNA6_PRUAR</name>
<sequence length="84" mass="9270">MSGGTKCVFCSNGKMKTETGLIDCKVCKGAVRHEDKIKYNINERIGTLQEVCRFWIFSTAMNCVFKIAADKNSSGVSELAVDKN</sequence>
<evidence type="ECO:0000313" key="2">
    <source>
        <dbReference type="Proteomes" id="UP000507245"/>
    </source>
</evidence>
<dbReference type="EMBL" id="CAEKKB010000006">
    <property type="protein sequence ID" value="CAB4313552.1"/>
    <property type="molecule type" value="Genomic_DNA"/>
</dbReference>
<protein>
    <submittedName>
        <fullName evidence="1">Uncharacterized protein</fullName>
    </submittedName>
</protein>
<accession>A0A6J5XNA6</accession>
<proteinExistence type="predicted"/>
<organism evidence="1 2">
    <name type="scientific">Prunus armeniaca</name>
    <name type="common">Apricot</name>
    <name type="synonym">Armeniaca vulgaris</name>
    <dbReference type="NCBI Taxonomy" id="36596"/>
    <lineage>
        <taxon>Eukaryota</taxon>
        <taxon>Viridiplantae</taxon>
        <taxon>Streptophyta</taxon>
        <taxon>Embryophyta</taxon>
        <taxon>Tracheophyta</taxon>
        <taxon>Spermatophyta</taxon>
        <taxon>Magnoliopsida</taxon>
        <taxon>eudicotyledons</taxon>
        <taxon>Gunneridae</taxon>
        <taxon>Pentapetalae</taxon>
        <taxon>rosids</taxon>
        <taxon>fabids</taxon>
        <taxon>Rosales</taxon>
        <taxon>Rosaceae</taxon>
        <taxon>Amygdaloideae</taxon>
        <taxon>Amygdaleae</taxon>
        <taxon>Prunus</taxon>
    </lineage>
</organism>
<keyword evidence="2" id="KW-1185">Reference proteome</keyword>
<evidence type="ECO:0000313" key="1">
    <source>
        <dbReference type="EMBL" id="CAB4313552.1"/>
    </source>
</evidence>
<dbReference type="OrthoDB" id="542764at2759"/>
<dbReference type="AlphaFoldDB" id="A0A6J5XNA6"/>
<dbReference type="Proteomes" id="UP000507245">
    <property type="component" value="Unassembled WGS sequence"/>
</dbReference>
<reference evidence="2" key="1">
    <citation type="journal article" date="2020" name="Genome Biol.">
        <title>Gamete binning: chromosome-level and haplotype-resolved genome assembly enabled by high-throughput single-cell sequencing of gamete genomes.</title>
        <authorList>
            <person name="Campoy J.A."/>
            <person name="Sun H."/>
            <person name="Goel M."/>
            <person name="Jiao W.-B."/>
            <person name="Folz-Donahue K."/>
            <person name="Wang N."/>
            <person name="Rubio M."/>
            <person name="Liu C."/>
            <person name="Kukat C."/>
            <person name="Ruiz D."/>
            <person name="Huettel B."/>
            <person name="Schneeberger K."/>
        </authorList>
    </citation>
    <scope>NUCLEOTIDE SEQUENCE [LARGE SCALE GENOMIC DNA]</scope>
    <source>
        <strain evidence="2">cv. Rojo Pasion</strain>
    </source>
</reference>
<gene>
    <name evidence="1" type="ORF">ORAREDHAP_LOCUS36726</name>
</gene>